<evidence type="ECO:0000259" key="2">
    <source>
        <dbReference type="Pfam" id="PF07110"/>
    </source>
</evidence>
<dbReference type="Gene3D" id="3.30.70.100">
    <property type="match status" value="1"/>
</dbReference>
<keyword evidence="4" id="KW-1185">Reference proteome</keyword>
<feature type="domain" description="EthD" evidence="2">
    <location>
        <begin position="32"/>
        <end position="143"/>
    </location>
</feature>
<dbReference type="AlphaFoldDB" id="A0A6A5ZRV8"/>
<evidence type="ECO:0000313" key="4">
    <source>
        <dbReference type="Proteomes" id="UP000799770"/>
    </source>
</evidence>
<dbReference type="InterPro" id="IPR011008">
    <property type="entry name" value="Dimeric_a/b-barrel"/>
</dbReference>
<name>A0A6A5ZRV8_9PLEO</name>
<comment type="similarity">
    <text evidence="1">Belongs to the tpcK family.</text>
</comment>
<dbReference type="InterPro" id="IPR009799">
    <property type="entry name" value="EthD_dom"/>
</dbReference>
<dbReference type="SUPFAM" id="SSF54909">
    <property type="entry name" value="Dimeric alpha+beta barrel"/>
    <property type="match status" value="1"/>
</dbReference>
<organism evidence="3 4">
    <name type="scientific">Lophiotrema nucula</name>
    <dbReference type="NCBI Taxonomy" id="690887"/>
    <lineage>
        <taxon>Eukaryota</taxon>
        <taxon>Fungi</taxon>
        <taxon>Dikarya</taxon>
        <taxon>Ascomycota</taxon>
        <taxon>Pezizomycotina</taxon>
        <taxon>Dothideomycetes</taxon>
        <taxon>Pleosporomycetidae</taxon>
        <taxon>Pleosporales</taxon>
        <taxon>Lophiotremataceae</taxon>
        <taxon>Lophiotrema</taxon>
    </lineage>
</organism>
<dbReference type="Pfam" id="PF07110">
    <property type="entry name" value="EthD"/>
    <property type="match status" value="1"/>
</dbReference>
<protein>
    <submittedName>
        <fullName evidence="3">EthD domain-containing protein</fullName>
    </submittedName>
</protein>
<proteinExistence type="inferred from homology"/>
<evidence type="ECO:0000256" key="1">
    <source>
        <dbReference type="ARBA" id="ARBA00005986"/>
    </source>
</evidence>
<sequence>MPLFMPRPARVLFGIHSSMVYPLVLFVARKLKVSPAEFREHWENKHVPLSKSIASRTFPLSHTRRYIGRGGDGITAKAGVSTGIGTTSDTPAVLVGRPEEIEWDGYAELTFRDELHFQQFFAKVNESEAAARIQEDEARFSDSTKFKVVIVGDITSTNAD</sequence>
<reference evidence="3" key="1">
    <citation type="journal article" date="2020" name="Stud. Mycol.">
        <title>101 Dothideomycetes genomes: a test case for predicting lifestyles and emergence of pathogens.</title>
        <authorList>
            <person name="Haridas S."/>
            <person name="Albert R."/>
            <person name="Binder M."/>
            <person name="Bloem J."/>
            <person name="Labutti K."/>
            <person name="Salamov A."/>
            <person name="Andreopoulos B."/>
            <person name="Baker S."/>
            <person name="Barry K."/>
            <person name="Bills G."/>
            <person name="Bluhm B."/>
            <person name="Cannon C."/>
            <person name="Castanera R."/>
            <person name="Culley D."/>
            <person name="Daum C."/>
            <person name="Ezra D."/>
            <person name="Gonzalez J."/>
            <person name="Henrissat B."/>
            <person name="Kuo A."/>
            <person name="Liang C."/>
            <person name="Lipzen A."/>
            <person name="Lutzoni F."/>
            <person name="Magnuson J."/>
            <person name="Mondo S."/>
            <person name="Nolan M."/>
            <person name="Ohm R."/>
            <person name="Pangilinan J."/>
            <person name="Park H.-J."/>
            <person name="Ramirez L."/>
            <person name="Alfaro M."/>
            <person name="Sun H."/>
            <person name="Tritt A."/>
            <person name="Yoshinaga Y."/>
            <person name="Zwiers L.-H."/>
            <person name="Turgeon B."/>
            <person name="Goodwin S."/>
            <person name="Spatafora J."/>
            <person name="Crous P."/>
            <person name="Grigoriev I."/>
        </authorList>
    </citation>
    <scope>NUCLEOTIDE SEQUENCE</scope>
    <source>
        <strain evidence="3">CBS 627.86</strain>
    </source>
</reference>
<accession>A0A6A5ZRV8</accession>
<evidence type="ECO:0000313" key="3">
    <source>
        <dbReference type="EMBL" id="KAF2122410.1"/>
    </source>
</evidence>
<dbReference type="OrthoDB" id="2519291at2759"/>
<dbReference type="GO" id="GO:0016491">
    <property type="term" value="F:oxidoreductase activity"/>
    <property type="evidence" value="ECO:0007669"/>
    <property type="project" value="InterPro"/>
</dbReference>
<dbReference type="Proteomes" id="UP000799770">
    <property type="component" value="Unassembled WGS sequence"/>
</dbReference>
<gene>
    <name evidence="3" type="ORF">BDV96DRAFT_682343</name>
</gene>
<dbReference type="EMBL" id="ML977311">
    <property type="protein sequence ID" value="KAF2122410.1"/>
    <property type="molecule type" value="Genomic_DNA"/>
</dbReference>